<evidence type="ECO:0000256" key="4">
    <source>
        <dbReference type="ARBA" id="ARBA00022553"/>
    </source>
</evidence>
<keyword evidence="8 11" id="KW-1133">Transmembrane helix</keyword>
<evidence type="ECO:0000313" key="13">
    <source>
        <dbReference type="EMBL" id="MBK1704161.1"/>
    </source>
</evidence>
<keyword evidence="6 11" id="KW-0812">Transmembrane</keyword>
<dbReference type="Gene3D" id="1.10.287.130">
    <property type="match status" value="1"/>
</dbReference>
<dbReference type="InterPro" id="IPR003661">
    <property type="entry name" value="HisK_dim/P_dom"/>
</dbReference>
<keyword evidence="9 11" id="KW-0472">Membrane</keyword>
<dbReference type="PROSITE" id="PS50109">
    <property type="entry name" value="HIS_KIN"/>
    <property type="match status" value="1"/>
</dbReference>
<dbReference type="Gene3D" id="3.30.565.10">
    <property type="entry name" value="Histidine kinase-like ATPase, C-terminal domain"/>
    <property type="match status" value="1"/>
</dbReference>
<comment type="catalytic activity">
    <reaction evidence="1">
        <text>ATP + protein L-histidine = ADP + protein N-phospho-L-histidine.</text>
        <dbReference type="EC" id="2.7.13.3"/>
    </reaction>
</comment>
<keyword evidence="4" id="KW-0597">Phosphoprotein</keyword>
<evidence type="ECO:0000256" key="7">
    <source>
        <dbReference type="ARBA" id="ARBA00022777"/>
    </source>
</evidence>
<dbReference type="EMBL" id="NRSJ01000007">
    <property type="protein sequence ID" value="MBK1704161.1"/>
    <property type="molecule type" value="Genomic_DNA"/>
</dbReference>
<dbReference type="SUPFAM" id="SSF55874">
    <property type="entry name" value="ATPase domain of HSP90 chaperone/DNA topoisomerase II/histidine kinase"/>
    <property type="match status" value="1"/>
</dbReference>
<evidence type="ECO:0000256" key="5">
    <source>
        <dbReference type="ARBA" id="ARBA00022679"/>
    </source>
</evidence>
<gene>
    <name evidence="13" type="ORF">CKO40_06260</name>
</gene>
<evidence type="ECO:0000256" key="10">
    <source>
        <dbReference type="SAM" id="MobiDB-lite"/>
    </source>
</evidence>
<dbReference type="GO" id="GO:0005886">
    <property type="term" value="C:plasma membrane"/>
    <property type="evidence" value="ECO:0007669"/>
    <property type="project" value="TreeGrafter"/>
</dbReference>
<dbReference type="PANTHER" id="PTHR45436:SF5">
    <property type="entry name" value="SENSOR HISTIDINE KINASE TRCS"/>
    <property type="match status" value="1"/>
</dbReference>
<dbReference type="CDD" id="cd00082">
    <property type="entry name" value="HisKA"/>
    <property type="match status" value="1"/>
</dbReference>
<dbReference type="InterPro" id="IPR004358">
    <property type="entry name" value="Sig_transdc_His_kin-like_C"/>
</dbReference>
<dbReference type="InterPro" id="IPR005467">
    <property type="entry name" value="His_kinase_dom"/>
</dbReference>
<evidence type="ECO:0000256" key="9">
    <source>
        <dbReference type="ARBA" id="ARBA00023136"/>
    </source>
</evidence>
<accession>A0AAJ0U2S3</accession>
<dbReference type="PANTHER" id="PTHR45436">
    <property type="entry name" value="SENSOR HISTIDINE KINASE YKOH"/>
    <property type="match status" value="1"/>
</dbReference>
<dbReference type="RefSeq" id="WP_200345332.1">
    <property type="nucleotide sequence ID" value="NZ_NRSJ01000007.1"/>
</dbReference>
<dbReference type="PRINTS" id="PR00344">
    <property type="entry name" value="BCTRLSENSOR"/>
</dbReference>
<evidence type="ECO:0000256" key="6">
    <source>
        <dbReference type="ARBA" id="ARBA00022692"/>
    </source>
</evidence>
<reference evidence="13" key="1">
    <citation type="submission" date="2017-08" db="EMBL/GenBank/DDBJ databases">
        <authorList>
            <person name="Imhoff J.F."/>
            <person name="Rahn T."/>
            <person name="Kuenzel S."/>
            <person name="Neulinger S.C."/>
        </authorList>
    </citation>
    <scope>NUCLEOTIDE SEQUENCE</scope>
    <source>
        <strain evidence="13">DSM 11080</strain>
    </source>
</reference>
<dbReference type="AlphaFoldDB" id="A0AAJ0U2S3"/>
<dbReference type="InterPro" id="IPR003594">
    <property type="entry name" value="HATPase_dom"/>
</dbReference>
<feature type="transmembrane region" description="Helical" evidence="11">
    <location>
        <begin position="165"/>
        <end position="185"/>
    </location>
</feature>
<comment type="caution">
    <text evidence="13">The sequence shown here is derived from an EMBL/GenBank/DDBJ whole genome shotgun (WGS) entry which is preliminary data.</text>
</comment>
<feature type="compositionally biased region" description="Low complexity" evidence="10">
    <location>
        <begin position="57"/>
        <end position="73"/>
    </location>
</feature>
<keyword evidence="7" id="KW-0418">Kinase</keyword>
<evidence type="ECO:0000256" key="8">
    <source>
        <dbReference type="ARBA" id="ARBA00022989"/>
    </source>
</evidence>
<keyword evidence="5" id="KW-0808">Transferase</keyword>
<comment type="subcellular location">
    <subcellularLocation>
        <location evidence="2">Membrane</location>
    </subcellularLocation>
</comment>
<sequence>MRSLEARLHLGLGISLTLVIAAAWWLGHAALHRSTEAYVLSRLQHDAEALLGTLSQGDPAAPSSSGARPSPDALGPIYRQPFSGHYYEVIGAEGSRRLSRSLWDQRLAAEPLPAGRVIDWETRGPLGQRLLVRSAGYRIGEATVTIAVAEDLNPLLAELQAFEHLFAVLAIGGLVLMLLVQRLIVRRALRRLQPIYRDIEALERGTAEAITEAVPLEILPLVRKFNALLAVYGQRLERSRNAAGNLAHALKTPLNLLLQQLERLDEPPDPAQHQRCIEPQRQRCIEQVQRVQALVERELKRSRIAGGVTPGSTFDASADLPVLIELFERMHADKGLTVRCDNALTRPLMVDREDMLELIGNLLDNACKWADSQVRCRLEPIAQTSAQTSAEGVRLLVDDDGPGCSEAELAAIGARGVRVDERVDGHGLGLSIVREILDLYHGRLMLGRSPSLGGFRASVELPLAPPADSAAIPAHAASAIASASAAKARSSAS</sequence>
<dbReference type="InterPro" id="IPR036097">
    <property type="entry name" value="HisK_dim/P_sf"/>
</dbReference>
<dbReference type="EC" id="2.7.13.3" evidence="3"/>
<protein>
    <recommendedName>
        <fullName evidence="3">histidine kinase</fullName>
        <ecNumber evidence="3">2.7.13.3</ecNumber>
    </recommendedName>
</protein>
<evidence type="ECO:0000256" key="2">
    <source>
        <dbReference type="ARBA" id="ARBA00004370"/>
    </source>
</evidence>
<feature type="region of interest" description="Disordered" evidence="10">
    <location>
        <begin position="54"/>
        <end position="73"/>
    </location>
</feature>
<dbReference type="SUPFAM" id="SSF47384">
    <property type="entry name" value="Homodimeric domain of signal transducing histidine kinase"/>
    <property type="match status" value="1"/>
</dbReference>
<feature type="domain" description="Histidine kinase" evidence="12">
    <location>
        <begin position="245"/>
        <end position="465"/>
    </location>
</feature>
<dbReference type="Proteomes" id="UP001296776">
    <property type="component" value="Unassembled WGS sequence"/>
</dbReference>
<evidence type="ECO:0000256" key="3">
    <source>
        <dbReference type="ARBA" id="ARBA00012438"/>
    </source>
</evidence>
<evidence type="ECO:0000256" key="11">
    <source>
        <dbReference type="SAM" id="Phobius"/>
    </source>
</evidence>
<name>A0AAJ0U2S3_9GAMM</name>
<dbReference type="SMART" id="SM00388">
    <property type="entry name" value="HisKA"/>
    <property type="match status" value="1"/>
</dbReference>
<evidence type="ECO:0000259" key="12">
    <source>
        <dbReference type="PROSITE" id="PS50109"/>
    </source>
</evidence>
<dbReference type="SMART" id="SM00387">
    <property type="entry name" value="HATPase_c"/>
    <property type="match status" value="1"/>
</dbReference>
<keyword evidence="14" id="KW-1185">Reference proteome</keyword>
<evidence type="ECO:0000256" key="1">
    <source>
        <dbReference type="ARBA" id="ARBA00000085"/>
    </source>
</evidence>
<dbReference type="Pfam" id="PF02518">
    <property type="entry name" value="HATPase_c"/>
    <property type="match status" value="1"/>
</dbReference>
<dbReference type="InterPro" id="IPR036890">
    <property type="entry name" value="HATPase_C_sf"/>
</dbReference>
<organism evidence="13 14">
    <name type="scientific">Halochromatium glycolicum</name>
    <dbReference type="NCBI Taxonomy" id="85075"/>
    <lineage>
        <taxon>Bacteria</taxon>
        <taxon>Pseudomonadati</taxon>
        <taxon>Pseudomonadota</taxon>
        <taxon>Gammaproteobacteria</taxon>
        <taxon>Chromatiales</taxon>
        <taxon>Chromatiaceae</taxon>
        <taxon>Halochromatium</taxon>
    </lineage>
</organism>
<evidence type="ECO:0000313" key="14">
    <source>
        <dbReference type="Proteomes" id="UP001296776"/>
    </source>
</evidence>
<proteinExistence type="predicted"/>
<dbReference type="GO" id="GO:0000155">
    <property type="term" value="F:phosphorelay sensor kinase activity"/>
    <property type="evidence" value="ECO:0007669"/>
    <property type="project" value="InterPro"/>
</dbReference>
<reference evidence="13" key="2">
    <citation type="journal article" date="2020" name="Microorganisms">
        <title>Osmotic Adaptation and Compatible Solute Biosynthesis of Phototrophic Bacteria as Revealed from Genome Analyses.</title>
        <authorList>
            <person name="Imhoff J.F."/>
            <person name="Rahn T."/>
            <person name="Kunzel S."/>
            <person name="Keller A."/>
            <person name="Neulinger S.C."/>
        </authorList>
    </citation>
    <scope>NUCLEOTIDE SEQUENCE</scope>
    <source>
        <strain evidence="13">DSM 11080</strain>
    </source>
</reference>
<dbReference type="InterPro" id="IPR050428">
    <property type="entry name" value="TCS_sensor_his_kinase"/>
</dbReference>